<reference evidence="6" key="1">
    <citation type="submission" date="2024-03" db="EMBL/GenBank/DDBJ databases">
        <title>Psychrobacter raelis sp. nov. isolated from a dog with peritonitis.</title>
        <authorList>
            <person name="Schiavone A."/>
            <person name="Manzulli V."/>
            <person name="Camarda A."/>
            <person name="Cafiero M.A."/>
            <person name="Vasco I."/>
            <person name="Marino L."/>
            <person name="Pennuzzi G."/>
            <person name="Serrecchia L."/>
            <person name="Galante D."/>
            <person name="Pugliese N."/>
        </authorList>
    </citation>
    <scope>NUCLEOTIDE SEQUENCE</scope>
    <source>
        <strain evidence="6">PraFG1</strain>
    </source>
</reference>
<comment type="similarity">
    <text evidence="1 3">Belongs to the glyceraldehyde-3-phosphate dehydrogenase family.</text>
</comment>
<dbReference type="Pfam" id="PF00044">
    <property type="entry name" value="Gp_dh_N"/>
    <property type="match status" value="1"/>
</dbReference>
<accession>A0AAU6PTV3</accession>
<dbReference type="InterPro" id="IPR006424">
    <property type="entry name" value="Glyceraldehyde-3-P_DH_1"/>
</dbReference>
<dbReference type="Pfam" id="PF02800">
    <property type="entry name" value="Gp_dh_C"/>
    <property type="match status" value="1"/>
</dbReference>
<organism evidence="6 7">
    <name type="scientific">Psychrobacter raelei</name>
    <dbReference type="NCBI Taxonomy" id="2565531"/>
    <lineage>
        <taxon>Bacteria</taxon>
        <taxon>Pseudomonadati</taxon>
        <taxon>Pseudomonadota</taxon>
        <taxon>Gammaproteobacteria</taxon>
        <taxon>Moraxellales</taxon>
        <taxon>Moraxellaceae</taxon>
        <taxon>Psychrobacter</taxon>
    </lineage>
</organism>
<dbReference type="SMART" id="SM00846">
    <property type="entry name" value="Gp_dh_N"/>
    <property type="match status" value="1"/>
</dbReference>
<dbReference type="InterPro" id="IPR020831">
    <property type="entry name" value="GlycerAld/Erythrose_P_DH"/>
</dbReference>
<keyword evidence="2 4" id="KW-0560">Oxidoreductase</keyword>
<proteinExistence type="inferred from homology"/>
<dbReference type="InterPro" id="IPR020828">
    <property type="entry name" value="GlycerAld_3-P_DH_NAD(P)-bd"/>
</dbReference>
<sequence>MTIVSNANTRRELHQVHLATYQQQQTQAYELAQQLHNLYINKDVKVNLFGETLNGLSTADLLTKVQQTATRNDGTALSIDDIVTTVKEVADSQDITTAVVDAGQLVKNKVSVADAFAKADKSTPAASEATDVVLYGFGRIGRILTRLLLEEAATDKGLQLKAFVVRPGKEGDLAKRASLLERDSVHGTFAGSVVVDEANQGLIVNGRFVQVIYANDPSEIDYTSYGINDAIVIDNTGIWKDEAGLGKHLQAKGVKKVLLTAPSKGDIKNVVYGVNNNTIGDDTIVSAASCTTNAITPSLKVLNDEYGIVNGHVETIHAFTNDQNLIDNYHKADRRGRSAVLNMVITSTGAAKAVGKALPELNGKLTGNAIRVPTPNVSMAILNLNLEKAPESAEALNAFFKQVSQSDAWQSQIAYTDSTEAVSSDFVGTKQVGIVDAQATIVTDNHATVYIWYDNEVGYSTQVLRVAAQMAGVHYTNISA</sequence>
<dbReference type="SUPFAM" id="SSF51735">
    <property type="entry name" value="NAD(P)-binding Rossmann-fold domains"/>
    <property type="match status" value="1"/>
</dbReference>
<name>A0AAU6PTV3_9GAMM</name>
<dbReference type="EC" id="1.2.1.-" evidence="4"/>
<dbReference type="SUPFAM" id="SSF55347">
    <property type="entry name" value="Glyceraldehyde-3-phosphate dehydrogenase-like, C-terminal domain"/>
    <property type="match status" value="1"/>
</dbReference>
<dbReference type="CDD" id="cd18126">
    <property type="entry name" value="GAPDH_I_C"/>
    <property type="match status" value="1"/>
</dbReference>
<evidence type="ECO:0000313" key="6">
    <source>
        <dbReference type="EMBL" id="WXX23882.1"/>
    </source>
</evidence>
<dbReference type="PROSITE" id="PS00071">
    <property type="entry name" value="GAPDH"/>
    <property type="match status" value="1"/>
</dbReference>
<dbReference type="PRINTS" id="PR00078">
    <property type="entry name" value="G3PDHDRGNASE"/>
</dbReference>
<keyword evidence="7" id="KW-1185">Reference proteome</keyword>
<dbReference type="GO" id="GO:0050661">
    <property type="term" value="F:NADP binding"/>
    <property type="evidence" value="ECO:0007669"/>
    <property type="project" value="InterPro"/>
</dbReference>
<evidence type="ECO:0000256" key="2">
    <source>
        <dbReference type="ARBA" id="ARBA00023002"/>
    </source>
</evidence>
<evidence type="ECO:0000256" key="1">
    <source>
        <dbReference type="ARBA" id="ARBA00007406"/>
    </source>
</evidence>
<evidence type="ECO:0000256" key="4">
    <source>
        <dbReference type="RuleBase" id="RU361160"/>
    </source>
</evidence>
<feature type="domain" description="Glyceraldehyde 3-phosphate dehydrogenase NAD(P) binding" evidence="5">
    <location>
        <begin position="130"/>
        <end position="290"/>
    </location>
</feature>
<dbReference type="GO" id="GO:0016620">
    <property type="term" value="F:oxidoreductase activity, acting on the aldehyde or oxo group of donors, NAD or NADP as acceptor"/>
    <property type="evidence" value="ECO:0007669"/>
    <property type="project" value="InterPro"/>
</dbReference>
<dbReference type="PANTHER" id="PTHR43454:SF1">
    <property type="entry name" value="GLYCERALDEHYDE 3-PHOSPHATE DEHYDROGENASE NAD(P) BINDING DOMAIN-CONTAINING PROTEIN"/>
    <property type="match status" value="1"/>
</dbReference>
<dbReference type="FunFam" id="3.30.360.10:FF:000002">
    <property type="entry name" value="Glyceraldehyde-3-phosphate dehydrogenase"/>
    <property type="match status" value="1"/>
</dbReference>
<dbReference type="InterPro" id="IPR020830">
    <property type="entry name" value="GlycerAld_3-P_DH_AS"/>
</dbReference>
<dbReference type="AlphaFoldDB" id="A0AAU6PTV3"/>
<dbReference type="GO" id="GO:0006006">
    <property type="term" value="P:glucose metabolic process"/>
    <property type="evidence" value="ECO:0007669"/>
    <property type="project" value="InterPro"/>
</dbReference>
<dbReference type="NCBIfam" id="TIGR01534">
    <property type="entry name" value="GAPDH-I"/>
    <property type="match status" value="1"/>
</dbReference>
<dbReference type="NCBIfam" id="NF006139">
    <property type="entry name" value="PRK08289.1"/>
    <property type="match status" value="1"/>
</dbReference>
<dbReference type="Proteomes" id="UP000829560">
    <property type="component" value="Chromosome"/>
</dbReference>
<dbReference type="EMBL" id="CP093310">
    <property type="protein sequence ID" value="WXX23882.1"/>
    <property type="molecule type" value="Genomic_DNA"/>
</dbReference>
<dbReference type="Gene3D" id="3.30.360.10">
    <property type="entry name" value="Dihydrodipicolinate Reductase, domain 2"/>
    <property type="match status" value="1"/>
</dbReference>
<gene>
    <name evidence="6" type="ORF">MN210_10620</name>
</gene>
<dbReference type="Gene3D" id="3.40.50.720">
    <property type="entry name" value="NAD(P)-binding Rossmann-like Domain"/>
    <property type="match status" value="1"/>
</dbReference>
<evidence type="ECO:0000256" key="3">
    <source>
        <dbReference type="RuleBase" id="RU000397"/>
    </source>
</evidence>
<dbReference type="CDD" id="cd05214">
    <property type="entry name" value="GAPDH_I_N"/>
    <property type="match status" value="1"/>
</dbReference>
<dbReference type="InterPro" id="IPR020829">
    <property type="entry name" value="GlycerAld_3-P_DH_cat"/>
</dbReference>
<dbReference type="RefSeq" id="WP_011960824.1">
    <property type="nucleotide sequence ID" value="NZ_CP093310.2"/>
</dbReference>
<protein>
    <recommendedName>
        <fullName evidence="4">Glyceraldehyde-3-phosphate dehydrogenase</fullName>
        <ecNumber evidence="4">1.2.1.-</ecNumber>
    </recommendedName>
</protein>
<dbReference type="PANTHER" id="PTHR43454">
    <property type="entry name" value="GLYCERALDEHYDE-3-PHOSPHATE DEHYDROGENASE"/>
    <property type="match status" value="1"/>
</dbReference>
<evidence type="ECO:0000259" key="5">
    <source>
        <dbReference type="SMART" id="SM00846"/>
    </source>
</evidence>
<dbReference type="GO" id="GO:0051287">
    <property type="term" value="F:NAD binding"/>
    <property type="evidence" value="ECO:0007669"/>
    <property type="project" value="InterPro"/>
</dbReference>
<dbReference type="KEGG" id="prae:MN210_10620"/>
<evidence type="ECO:0000313" key="7">
    <source>
        <dbReference type="Proteomes" id="UP000829560"/>
    </source>
</evidence>
<dbReference type="InterPro" id="IPR036291">
    <property type="entry name" value="NAD(P)-bd_dom_sf"/>
</dbReference>